<gene>
    <name evidence="3" type="ORF">AT705_24600</name>
</gene>
<feature type="domain" description="Uncharacterised" evidence="2">
    <location>
        <begin position="112"/>
        <end position="415"/>
    </location>
</feature>
<dbReference type="InterPro" id="IPR011119">
    <property type="entry name" value="Unchr_helicase_relaxase_TraI"/>
</dbReference>
<dbReference type="EMBL" id="CP013613">
    <property type="protein sequence ID" value="ALU46146.1"/>
    <property type="molecule type" value="Genomic_DNA"/>
</dbReference>
<geneLocation type="plasmid" evidence="3 4">
    <name>pMBL6842</name>
</geneLocation>
<dbReference type="RefSeq" id="WP_058798981.1">
    <property type="nucleotide sequence ID" value="NZ_CP013613.1"/>
</dbReference>
<evidence type="ECO:0000256" key="1">
    <source>
        <dbReference type="SAM" id="MobiDB-lite"/>
    </source>
</evidence>
<dbReference type="Gene3D" id="1.10.3210.40">
    <property type="match status" value="1"/>
</dbReference>
<dbReference type="KEGG" id="prr:AT705_24600"/>
<evidence type="ECO:0000259" key="2">
    <source>
        <dbReference type="Pfam" id="PF07514"/>
    </source>
</evidence>
<name>A0A0U2Y7R4_9GAMM</name>
<dbReference type="AlphaFoldDB" id="A0A0U2Y7R4"/>
<reference evidence="3 4" key="1">
    <citation type="submission" date="2015-12" db="EMBL/GenBank/DDBJ databases">
        <title>Complete genome sequence of Pseudoalteromonas rubra SCSIO 6842, harboring a conjugative plasmid.</title>
        <authorList>
            <person name="Li B."/>
            <person name="Wang X."/>
        </authorList>
    </citation>
    <scope>NUCLEOTIDE SEQUENCE [LARGE SCALE GENOMIC DNA]</scope>
    <source>
        <strain evidence="3 4">SCSIO 6842</strain>
        <plasmid evidence="4">Plasmid pMBL6842</plasmid>
    </source>
</reference>
<feature type="region of interest" description="Disordered" evidence="1">
    <location>
        <begin position="491"/>
        <end position="542"/>
    </location>
</feature>
<evidence type="ECO:0000313" key="3">
    <source>
        <dbReference type="EMBL" id="ALU46146.1"/>
    </source>
</evidence>
<protein>
    <recommendedName>
        <fullName evidence="2">Uncharacterized domain-containing protein</fullName>
    </recommendedName>
</protein>
<keyword evidence="3" id="KW-0614">Plasmid</keyword>
<dbReference type="Pfam" id="PF07514">
    <property type="entry name" value="TraI_2"/>
    <property type="match status" value="1"/>
</dbReference>
<evidence type="ECO:0000313" key="4">
    <source>
        <dbReference type="Proteomes" id="UP000069015"/>
    </source>
</evidence>
<dbReference type="NCBIfam" id="NF041494">
    <property type="entry name" value="MobH"/>
    <property type="match status" value="1"/>
</dbReference>
<feature type="compositionally biased region" description="Polar residues" evidence="1">
    <location>
        <begin position="520"/>
        <end position="538"/>
    </location>
</feature>
<sequence length="748" mass="83489">MLSLLVAAAALLGSGFLAIHFIFSRRQKHTKLVALNRGHYVFDTAHGQGAEPVYLDIFRRPVAAPHSHTQSDSNLHQISAVSVESLMMRYADHIKALESYAKIGSHRQTRCGKSLFTERYLSVIERFIEYAHLLPASEHHHAEPGGLLRHSLEVATLALRQADNTLPPSTNMVDLDEQRHERYIYAAWVGGLMHDLGTVINDLQVRAHSIYDAKTNTVIPVTHTTTAIKHWIPHMESLIEWAQRHRVAQYTIHFHRDNFRLRPDSPTASGSLLLPHILRGEGLEYMMDSPGQLFNELSDTLQNYTHNNSYLAKMLRYGDSSSTKKDLREGVMNAFGQAKQSRAMAIVATLRKLRASWTFNGEKGQAFIIAGHVYLRWQSAFHSLINTMKADQPTPFVKDALTLLAMMEDFAIVEPFDAEHRTISFTPGVFSREDAQDILAGKRTVVWFELVKLTHHDWIYDADPMHPNLAGLLCLKDTKRTFITREDGSCQELHLSPPVPSTTETAACQAQERPGPQPPQAQHVQATKNPSSATQTAHKTPPVVATEVPAARPDTHLPPEQRVLTLHAKHYIDIQAWSKAHGQGVDEYLNQLCRNKLVRAQLGKPSLIQTLTIAGVTRSCVELTPRGRAEFSRAEAAPAVNTTDDAAAQDQLQQLLDNAPPGTLGAVCARLCEPQRYITPHQQKFRLSLARLANALEGTPDKLQDQTLNSVLNTITKQAGNDAITLIDATHYEVLLDHRALLDTEVFS</sequence>
<dbReference type="Proteomes" id="UP000069015">
    <property type="component" value="Plasmid pMBL6842"/>
</dbReference>
<accession>A0A0U2Y7R4</accession>
<organism evidence="3 4">
    <name type="scientific">Pseudoalteromonas rubra</name>
    <dbReference type="NCBI Taxonomy" id="43658"/>
    <lineage>
        <taxon>Bacteria</taxon>
        <taxon>Pseudomonadati</taxon>
        <taxon>Pseudomonadota</taxon>
        <taxon>Gammaproteobacteria</taxon>
        <taxon>Alteromonadales</taxon>
        <taxon>Pseudoalteromonadaceae</taxon>
        <taxon>Pseudoalteromonas</taxon>
    </lineage>
</organism>
<proteinExistence type="predicted"/>